<dbReference type="SUPFAM" id="SSF48498">
    <property type="entry name" value="Tetracyclin repressor-like, C-terminal domain"/>
    <property type="match status" value="1"/>
</dbReference>
<gene>
    <name evidence="7" type="ORF">ABDJ40_10125</name>
</gene>
<keyword evidence="2 4" id="KW-0238">DNA-binding</keyword>
<proteinExistence type="predicted"/>
<sequence>MTSPQRPYHHGRLRRAVIDMALQIAGETGEDRVSLREIARRLGVSSGAPFRHFASHEALMQAIAEEALESLRLQLEREQHGLGPGALAPLKALGAAFLDWALSHPTAFRLTSARRLYRFDRSERLRAQFAALRSHTLQRVHQAQAAGYFAGLVPEQVALGLRAMAYGLARMQIDGQLPQWEVAAAQVRPTLQATLAQLIDNLAGAPPPPPLRKKEAKSAGAF</sequence>
<dbReference type="InterPro" id="IPR050109">
    <property type="entry name" value="HTH-type_TetR-like_transc_reg"/>
</dbReference>
<dbReference type="InterPro" id="IPR001647">
    <property type="entry name" value="HTH_TetR"/>
</dbReference>
<reference evidence="7 8" key="1">
    <citation type="submission" date="2024-05" db="EMBL/GenBank/DDBJ databases">
        <title>Roseateles sp. 2.12 16S ribosomal RNA gene Genome sequencing and assembly.</title>
        <authorList>
            <person name="Woo H."/>
        </authorList>
    </citation>
    <scope>NUCLEOTIDE SEQUENCE [LARGE SCALE GENOMIC DNA]</scope>
    <source>
        <strain evidence="7 8">2.12</strain>
    </source>
</reference>
<name>A0ABV0GDK2_9BURK</name>
<dbReference type="PRINTS" id="PR00455">
    <property type="entry name" value="HTHTETR"/>
</dbReference>
<evidence type="ECO:0000256" key="4">
    <source>
        <dbReference type="PROSITE-ProRule" id="PRU00335"/>
    </source>
</evidence>
<accession>A0ABV0GDK2</accession>
<evidence type="ECO:0000259" key="6">
    <source>
        <dbReference type="PROSITE" id="PS50977"/>
    </source>
</evidence>
<protein>
    <submittedName>
        <fullName evidence="7">TetR/AcrR family transcriptional regulator</fullName>
    </submittedName>
</protein>
<feature type="region of interest" description="Disordered" evidence="5">
    <location>
        <begin position="202"/>
        <end position="222"/>
    </location>
</feature>
<dbReference type="EMBL" id="JBDPZC010000004">
    <property type="protein sequence ID" value="MEO3713119.1"/>
    <property type="molecule type" value="Genomic_DNA"/>
</dbReference>
<dbReference type="RefSeq" id="WP_347609285.1">
    <property type="nucleotide sequence ID" value="NZ_JBDPZC010000004.1"/>
</dbReference>
<dbReference type="SUPFAM" id="SSF46689">
    <property type="entry name" value="Homeodomain-like"/>
    <property type="match status" value="1"/>
</dbReference>
<evidence type="ECO:0000256" key="5">
    <source>
        <dbReference type="SAM" id="MobiDB-lite"/>
    </source>
</evidence>
<dbReference type="Proteomes" id="UP001462640">
    <property type="component" value="Unassembled WGS sequence"/>
</dbReference>
<dbReference type="Pfam" id="PF13305">
    <property type="entry name" value="TetR_C_33"/>
    <property type="match status" value="1"/>
</dbReference>
<dbReference type="InterPro" id="IPR009057">
    <property type="entry name" value="Homeodomain-like_sf"/>
</dbReference>
<dbReference type="InterPro" id="IPR036271">
    <property type="entry name" value="Tet_transcr_reg_TetR-rel_C_sf"/>
</dbReference>
<dbReference type="InterPro" id="IPR025996">
    <property type="entry name" value="MT1864/Rv1816-like_C"/>
</dbReference>
<dbReference type="PANTHER" id="PTHR30055:SF201">
    <property type="entry name" value="TRANSCRIPTIONAL REGULATORY PROTEIN"/>
    <property type="match status" value="1"/>
</dbReference>
<dbReference type="Pfam" id="PF00440">
    <property type="entry name" value="TetR_N"/>
    <property type="match status" value="1"/>
</dbReference>
<evidence type="ECO:0000256" key="1">
    <source>
        <dbReference type="ARBA" id="ARBA00023015"/>
    </source>
</evidence>
<dbReference type="PROSITE" id="PS50977">
    <property type="entry name" value="HTH_TETR_2"/>
    <property type="match status" value="1"/>
</dbReference>
<comment type="caution">
    <text evidence="7">The sequence shown here is derived from an EMBL/GenBank/DDBJ whole genome shotgun (WGS) entry which is preliminary data.</text>
</comment>
<keyword evidence="3" id="KW-0804">Transcription</keyword>
<evidence type="ECO:0000313" key="8">
    <source>
        <dbReference type="Proteomes" id="UP001462640"/>
    </source>
</evidence>
<dbReference type="PANTHER" id="PTHR30055">
    <property type="entry name" value="HTH-TYPE TRANSCRIPTIONAL REGULATOR RUTR"/>
    <property type="match status" value="1"/>
</dbReference>
<dbReference type="Gene3D" id="1.10.357.10">
    <property type="entry name" value="Tetracycline Repressor, domain 2"/>
    <property type="match status" value="1"/>
</dbReference>
<feature type="DNA-binding region" description="H-T-H motif" evidence="4">
    <location>
        <begin position="34"/>
        <end position="53"/>
    </location>
</feature>
<feature type="compositionally biased region" description="Basic and acidic residues" evidence="5">
    <location>
        <begin position="212"/>
        <end position="222"/>
    </location>
</feature>
<keyword evidence="1" id="KW-0805">Transcription regulation</keyword>
<keyword evidence="8" id="KW-1185">Reference proteome</keyword>
<organism evidence="7 8">
    <name type="scientific">Roseateles flavus</name>
    <dbReference type="NCBI Taxonomy" id="3149041"/>
    <lineage>
        <taxon>Bacteria</taxon>
        <taxon>Pseudomonadati</taxon>
        <taxon>Pseudomonadota</taxon>
        <taxon>Betaproteobacteria</taxon>
        <taxon>Burkholderiales</taxon>
        <taxon>Sphaerotilaceae</taxon>
        <taxon>Roseateles</taxon>
    </lineage>
</organism>
<evidence type="ECO:0000256" key="3">
    <source>
        <dbReference type="ARBA" id="ARBA00023163"/>
    </source>
</evidence>
<evidence type="ECO:0000313" key="7">
    <source>
        <dbReference type="EMBL" id="MEO3713119.1"/>
    </source>
</evidence>
<feature type="domain" description="HTH tetR-type" evidence="6">
    <location>
        <begin position="11"/>
        <end position="71"/>
    </location>
</feature>
<evidence type="ECO:0000256" key="2">
    <source>
        <dbReference type="ARBA" id="ARBA00023125"/>
    </source>
</evidence>